<proteinExistence type="predicted"/>
<reference evidence="1 2" key="1">
    <citation type="journal article" date="2017" name="Plant Biotechnol. J.">
        <title>A comprehensive draft genome sequence for lupin (Lupinus angustifolius), an emerging health food: insights into plant-microbe interactions and legume evolution.</title>
        <authorList>
            <person name="Hane J.K."/>
            <person name="Ming Y."/>
            <person name="Kamphuis L.G."/>
            <person name="Nelson M.N."/>
            <person name="Garg G."/>
            <person name="Atkins C.A."/>
            <person name="Bayer P.E."/>
            <person name="Bravo A."/>
            <person name="Bringans S."/>
            <person name="Cannon S."/>
            <person name="Edwards D."/>
            <person name="Foley R."/>
            <person name="Gao L.L."/>
            <person name="Harrison M.J."/>
            <person name="Huang W."/>
            <person name="Hurgobin B."/>
            <person name="Li S."/>
            <person name="Liu C.W."/>
            <person name="McGrath A."/>
            <person name="Morahan G."/>
            <person name="Murray J."/>
            <person name="Weller J."/>
            <person name="Jian J."/>
            <person name="Singh K.B."/>
        </authorList>
    </citation>
    <scope>NUCLEOTIDE SEQUENCE [LARGE SCALE GENOMIC DNA]</scope>
    <source>
        <strain evidence="2">cv. Tanjil</strain>
        <tissue evidence="1">Whole plant</tissue>
    </source>
</reference>
<dbReference type="SUPFAM" id="SSF53756">
    <property type="entry name" value="UDP-Glycosyltransferase/glycogen phosphorylase"/>
    <property type="match status" value="1"/>
</dbReference>
<dbReference type="Gene3D" id="3.40.50.2000">
    <property type="entry name" value="Glycogen Phosphorylase B"/>
    <property type="match status" value="3"/>
</dbReference>
<dbReference type="PANTHER" id="PTHR48045:SF31">
    <property type="entry name" value="UDP-GLYCOSYLTRANSFERASE 76B1-LIKE"/>
    <property type="match status" value="1"/>
</dbReference>
<name>A0A1J7FYT3_LUPAN</name>
<dbReference type="Gramene" id="OIV93293">
    <property type="protein sequence ID" value="OIV93293"/>
    <property type="gene ID" value="TanjilG_13120"/>
</dbReference>
<dbReference type="Proteomes" id="UP000188354">
    <property type="component" value="Chromosome LG18"/>
</dbReference>
<evidence type="ECO:0000313" key="2">
    <source>
        <dbReference type="Proteomes" id="UP000188354"/>
    </source>
</evidence>
<dbReference type="OMA" id="PESWIGP"/>
<protein>
    <submittedName>
        <fullName evidence="1">Uncharacterized protein</fullName>
    </submittedName>
</protein>
<dbReference type="PANTHER" id="PTHR48045">
    <property type="entry name" value="UDP-GLYCOSYLTRANSFERASE 72B1"/>
    <property type="match status" value="1"/>
</dbReference>
<evidence type="ECO:0000313" key="1">
    <source>
        <dbReference type="EMBL" id="OIV93293.1"/>
    </source>
</evidence>
<dbReference type="AlphaFoldDB" id="A0A1J7FYT3"/>
<accession>A0A1J7FYT3</accession>
<keyword evidence="2" id="KW-1185">Reference proteome</keyword>
<dbReference type="EMBL" id="CM007378">
    <property type="protein sequence ID" value="OIV93293.1"/>
    <property type="molecule type" value="Genomic_DNA"/>
</dbReference>
<dbReference type="STRING" id="3871.A0A1J7FYT3"/>
<sequence>MILDHEAVGGVVTHCGWNSTREGIGVGVGAQTWIGMMGGEPVKKDAIEKALKRVMVGEEAEKMGKRAKELGQKARMAMEEGGSSYNDFNSLIEDLRYVTFDVCISFLL</sequence>
<gene>
    <name evidence="1" type="ORF">TanjilG_13120</name>
</gene>
<organism evidence="1 2">
    <name type="scientific">Lupinus angustifolius</name>
    <name type="common">Narrow-leaved blue lupine</name>
    <dbReference type="NCBI Taxonomy" id="3871"/>
    <lineage>
        <taxon>Eukaryota</taxon>
        <taxon>Viridiplantae</taxon>
        <taxon>Streptophyta</taxon>
        <taxon>Embryophyta</taxon>
        <taxon>Tracheophyta</taxon>
        <taxon>Spermatophyta</taxon>
        <taxon>Magnoliopsida</taxon>
        <taxon>eudicotyledons</taxon>
        <taxon>Gunneridae</taxon>
        <taxon>Pentapetalae</taxon>
        <taxon>rosids</taxon>
        <taxon>fabids</taxon>
        <taxon>Fabales</taxon>
        <taxon>Fabaceae</taxon>
        <taxon>Papilionoideae</taxon>
        <taxon>50 kb inversion clade</taxon>
        <taxon>genistoids sensu lato</taxon>
        <taxon>core genistoids</taxon>
        <taxon>Genisteae</taxon>
        <taxon>Lupinus</taxon>
    </lineage>
</organism>